<feature type="repeat" description="WD" evidence="9">
    <location>
        <begin position="450"/>
        <end position="489"/>
    </location>
</feature>
<sequence>MAGVRVPEADKAIRQLKVPQARPLRLHKKTDSTRILSDLAPVIMTPRMIHSAATVSSRPRASIAGSSRPRVDFATLGRAPLRLGIGSKRITSGDLQIFEATEELLEAEVPEPEGIASDVSLLRGFKATIPSAEQGKTRRRQMRNVETPKLGLKKLGLSARGLLTEEEDNEGHSVASSEDDIVVVRHTGKKGRESLSATKKLGKEELTRQSQEIMHDKENIHSLINSEIEEITNKIHALDEIRTKLEQDLLRLHEEELELDDELEGVKERMKFEEAVSQPKGVSAQDLHAHASSRRRKGPAFLPSEHDELPPGVAFMTLESHTTPLTALDFSEPYGTLVSASQEDAQPRVWDLLSGEEIGRLRGHIGAVHCLQVEDNICLTGGADGNVRLWDLRRVDIDGNWGVEETVNLSDVAEEEEEEEEDRHLVAQPNGIRTSTDKPEIKDTACARVLEGHTQAVTALYFEDECLVTGASDKTLRQWDLTTGQCVMSMDILWAISHPANPNISSPITQSFLGSFSVLTPPYADGTRETYEDFVGGVQFWGYGLVSGSGDGAVRMWDMRTGQAHRTLLGHTGPVTCLQFDELHIASGSLDQTLRASVWDLRMGTIFETIHFDHAVTALQFDSRKIIAAAGENGVKVYNRTSRQQSTLLTNGHTSPVERLRYMDRYLVTGGRDAKVKIWSL</sequence>
<proteinExistence type="inferred from homology"/>
<dbReference type="PANTHER" id="PTHR19855">
    <property type="entry name" value="WD40 REPEAT PROTEIN 12, 37"/>
    <property type="match status" value="1"/>
</dbReference>
<dbReference type="SUPFAM" id="SSF50978">
    <property type="entry name" value="WD40 repeat-like"/>
    <property type="match status" value="1"/>
</dbReference>
<dbReference type="PROSITE" id="PS00678">
    <property type="entry name" value="WD_REPEATS_1"/>
    <property type="match status" value="2"/>
</dbReference>
<keyword evidence="5 10" id="KW-0175">Coiled coil</keyword>
<feature type="region of interest" description="Disordered" evidence="11">
    <location>
        <begin position="413"/>
        <end position="438"/>
    </location>
</feature>
<dbReference type="Gene3D" id="6.10.280.220">
    <property type="match status" value="1"/>
</dbReference>
<dbReference type="InterPro" id="IPR001680">
    <property type="entry name" value="WD40_rpt"/>
</dbReference>
<dbReference type="OrthoDB" id="496at2759"/>
<comment type="caution">
    <text evidence="12">The sequence shown here is derived from an EMBL/GenBank/DDBJ whole genome shotgun (WGS) entry which is preliminary data.</text>
</comment>
<name>A0A409WI48_9AGAR</name>
<dbReference type="PROSITE" id="PS50082">
    <property type="entry name" value="WD_REPEATS_2"/>
    <property type="match status" value="5"/>
</dbReference>
<dbReference type="PANTHER" id="PTHR19855:SF28">
    <property type="entry name" value="CCR4-ASSOCIATED FACTOR 4"/>
    <property type="match status" value="1"/>
</dbReference>
<organism evidence="12 13">
    <name type="scientific">Gymnopilus dilepis</name>
    <dbReference type="NCBI Taxonomy" id="231916"/>
    <lineage>
        <taxon>Eukaryota</taxon>
        <taxon>Fungi</taxon>
        <taxon>Dikarya</taxon>
        <taxon>Basidiomycota</taxon>
        <taxon>Agaricomycotina</taxon>
        <taxon>Agaricomycetes</taxon>
        <taxon>Agaricomycetidae</taxon>
        <taxon>Agaricales</taxon>
        <taxon>Agaricineae</taxon>
        <taxon>Hymenogastraceae</taxon>
        <taxon>Gymnopilus</taxon>
    </lineage>
</organism>
<evidence type="ECO:0000256" key="2">
    <source>
        <dbReference type="ARBA" id="ARBA00022574"/>
    </source>
</evidence>
<feature type="repeat" description="WD" evidence="9">
    <location>
        <begin position="650"/>
        <end position="681"/>
    </location>
</feature>
<dbReference type="InterPro" id="IPR020472">
    <property type="entry name" value="WD40_PAC1"/>
</dbReference>
<dbReference type="PROSITE" id="PS50294">
    <property type="entry name" value="WD_REPEATS_REGION"/>
    <property type="match status" value="3"/>
</dbReference>
<feature type="coiled-coil region" evidence="10">
    <location>
        <begin position="228"/>
        <end position="262"/>
    </location>
</feature>
<keyword evidence="4" id="KW-1000">Mitochondrion outer membrane</keyword>
<evidence type="ECO:0000256" key="10">
    <source>
        <dbReference type="SAM" id="Coils"/>
    </source>
</evidence>
<dbReference type="AlphaFoldDB" id="A0A409WI48"/>
<feature type="repeat" description="WD" evidence="9">
    <location>
        <begin position="361"/>
        <end position="393"/>
    </location>
</feature>
<evidence type="ECO:0000313" key="12">
    <source>
        <dbReference type="EMBL" id="PPQ78194.1"/>
    </source>
</evidence>
<feature type="repeat" description="WD" evidence="9">
    <location>
        <begin position="545"/>
        <end position="567"/>
    </location>
</feature>
<evidence type="ECO:0000256" key="1">
    <source>
        <dbReference type="ARBA" id="ARBA00004570"/>
    </source>
</evidence>
<dbReference type="GO" id="GO:0005741">
    <property type="term" value="C:mitochondrial outer membrane"/>
    <property type="evidence" value="ECO:0007669"/>
    <property type="project" value="UniProtKB-SubCell"/>
</dbReference>
<dbReference type="PRINTS" id="PR00320">
    <property type="entry name" value="GPROTEINBRPT"/>
</dbReference>
<dbReference type="EMBL" id="NHYE01005060">
    <property type="protein sequence ID" value="PPQ78194.1"/>
    <property type="molecule type" value="Genomic_DNA"/>
</dbReference>
<keyword evidence="3" id="KW-0677">Repeat</keyword>
<reference evidence="12 13" key="1">
    <citation type="journal article" date="2018" name="Evol. Lett.">
        <title>Horizontal gene cluster transfer increased hallucinogenic mushroom diversity.</title>
        <authorList>
            <person name="Reynolds H.T."/>
            <person name="Vijayakumar V."/>
            <person name="Gluck-Thaler E."/>
            <person name="Korotkin H.B."/>
            <person name="Matheny P.B."/>
            <person name="Slot J.C."/>
        </authorList>
    </citation>
    <scope>NUCLEOTIDE SEQUENCE [LARGE SCALE GENOMIC DNA]</scope>
    <source>
        <strain evidence="12 13">SRW20</strain>
    </source>
</reference>
<keyword evidence="2 9" id="KW-0853">WD repeat</keyword>
<evidence type="ECO:0000256" key="11">
    <source>
        <dbReference type="SAM" id="MobiDB-lite"/>
    </source>
</evidence>
<keyword evidence="7" id="KW-0472">Membrane</keyword>
<evidence type="ECO:0000256" key="9">
    <source>
        <dbReference type="PROSITE-ProRule" id="PRU00221"/>
    </source>
</evidence>
<evidence type="ECO:0000256" key="6">
    <source>
        <dbReference type="ARBA" id="ARBA00023128"/>
    </source>
</evidence>
<dbReference type="InterPro" id="IPR015943">
    <property type="entry name" value="WD40/YVTN_repeat-like_dom_sf"/>
</dbReference>
<evidence type="ECO:0000256" key="5">
    <source>
        <dbReference type="ARBA" id="ARBA00023054"/>
    </source>
</evidence>
<dbReference type="InParanoid" id="A0A409WI48"/>
<evidence type="ECO:0000256" key="7">
    <source>
        <dbReference type="ARBA" id="ARBA00023136"/>
    </source>
</evidence>
<comment type="similarity">
    <text evidence="8">Belongs to the WD repeat MDV1/CAF4 family.</text>
</comment>
<protein>
    <submittedName>
        <fullName evidence="12">Uncharacterized protein</fullName>
    </submittedName>
</protein>
<dbReference type="Gene3D" id="2.130.10.10">
    <property type="entry name" value="YVTN repeat-like/Quinoprotein amine dehydrogenase"/>
    <property type="match status" value="3"/>
</dbReference>
<dbReference type="SMART" id="SM00320">
    <property type="entry name" value="WD40"/>
    <property type="match status" value="7"/>
</dbReference>
<keyword evidence="6" id="KW-0496">Mitochondrion</keyword>
<dbReference type="CDD" id="cd00200">
    <property type="entry name" value="WD40"/>
    <property type="match status" value="1"/>
</dbReference>
<dbReference type="Proteomes" id="UP000284706">
    <property type="component" value="Unassembled WGS sequence"/>
</dbReference>
<comment type="subcellular location">
    <subcellularLocation>
        <location evidence="1">Mitochondrion outer membrane</location>
        <topology evidence="1">Peripheral membrane protein</topology>
        <orientation evidence="1">Cytoplasmic side</orientation>
    </subcellularLocation>
</comment>
<dbReference type="STRING" id="231916.A0A409WI48"/>
<accession>A0A409WI48</accession>
<evidence type="ECO:0000313" key="13">
    <source>
        <dbReference type="Proteomes" id="UP000284706"/>
    </source>
</evidence>
<evidence type="ECO:0000256" key="3">
    <source>
        <dbReference type="ARBA" id="ARBA00022737"/>
    </source>
</evidence>
<dbReference type="InterPro" id="IPR019775">
    <property type="entry name" value="WD40_repeat_CS"/>
</dbReference>
<keyword evidence="13" id="KW-1185">Reference proteome</keyword>
<feature type="region of interest" description="Disordered" evidence="11">
    <location>
        <begin position="274"/>
        <end position="306"/>
    </location>
</feature>
<gene>
    <name evidence="12" type="ORF">CVT26_007571</name>
</gene>
<feature type="repeat" description="WD" evidence="9">
    <location>
        <begin position="318"/>
        <end position="360"/>
    </location>
</feature>
<dbReference type="Pfam" id="PF00400">
    <property type="entry name" value="WD40"/>
    <property type="match status" value="5"/>
</dbReference>
<dbReference type="InterPro" id="IPR036322">
    <property type="entry name" value="WD40_repeat_dom_sf"/>
</dbReference>
<evidence type="ECO:0000256" key="8">
    <source>
        <dbReference type="ARBA" id="ARBA00038415"/>
    </source>
</evidence>
<evidence type="ECO:0000256" key="4">
    <source>
        <dbReference type="ARBA" id="ARBA00022787"/>
    </source>
</evidence>